<evidence type="ECO:0000256" key="5">
    <source>
        <dbReference type="SAM" id="Phobius"/>
    </source>
</evidence>
<dbReference type="AlphaFoldDB" id="A0A6J4L954"/>
<keyword evidence="2 5" id="KW-0812">Transmembrane</keyword>
<keyword evidence="3 5" id="KW-1133">Transmembrane helix</keyword>
<dbReference type="Gene3D" id="1.20.58.340">
    <property type="entry name" value="Magnesium transport protein CorA, transmembrane region"/>
    <property type="match status" value="1"/>
</dbReference>
<accession>A0A6J4L954</accession>
<comment type="subcellular location">
    <subcellularLocation>
        <location evidence="1">Membrane</location>
        <topology evidence="1">Multi-pass membrane protein</topology>
    </subcellularLocation>
</comment>
<dbReference type="EMBL" id="CADCTR010002003">
    <property type="protein sequence ID" value="CAA9326051.1"/>
    <property type="molecule type" value="Genomic_DNA"/>
</dbReference>
<evidence type="ECO:0000256" key="2">
    <source>
        <dbReference type="ARBA" id="ARBA00022692"/>
    </source>
</evidence>
<name>A0A6J4L954_9CHLR</name>
<feature type="transmembrane region" description="Helical" evidence="5">
    <location>
        <begin position="243"/>
        <end position="264"/>
    </location>
</feature>
<reference evidence="6" key="1">
    <citation type="submission" date="2020-02" db="EMBL/GenBank/DDBJ databases">
        <authorList>
            <person name="Meier V. D."/>
        </authorList>
    </citation>
    <scope>NUCLEOTIDE SEQUENCE</scope>
    <source>
        <strain evidence="6">AVDCRST_MAG93</strain>
    </source>
</reference>
<evidence type="ECO:0000256" key="4">
    <source>
        <dbReference type="ARBA" id="ARBA00023136"/>
    </source>
</evidence>
<evidence type="ECO:0000313" key="6">
    <source>
        <dbReference type="EMBL" id="CAA9326051.1"/>
    </source>
</evidence>
<protein>
    <recommendedName>
        <fullName evidence="7">Magnesium and cobalt transport protein CorA</fullName>
    </recommendedName>
</protein>
<keyword evidence="4 5" id="KW-0472">Membrane</keyword>
<evidence type="ECO:0000256" key="1">
    <source>
        <dbReference type="ARBA" id="ARBA00004141"/>
    </source>
</evidence>
<proteinExistence type="predicted"/>
<gene>
    <name evidence="6" type="ORF">AVDCRST_MAG93-5965</name>
</gene>
<evidence type="ECO:0008006" key="7">
    <source>
        <dbReference type="Google" id="ProtNLM"/>
    </source>
</evidence>
<organism evidence="6">
    <name type="scientific">uncultured Chloroflexia bacterium</name>
    <dbReference type="NCBI Taxonomy" id="1672391"/>
    <lineage>
        <taxon>Bacteria</taxon>
        <taxon>Bacillati</taxon>
        <taxon>Chloroflexota</taxon>
        <taxon>Chloroflexia</taxon>
        <taxon>environmental samples</taxon>
    </lineage>
</organism>
<feature type="non-terminal residue" evidence="6">
    <location>
        <position position="1"/>
    </location>
</feature>
<dbReference type="InterPro" id="IPR002523">
    <property type="entry name" value="MgTranspt_CorA/ZnTranspt_ZntB"/>
</dbReference>
<dbReference type="GO" id="GO:0046873">
    <property type="term" value="F:metal ion transmembrane transporter activity"/>
    <property type="evidence" value="ECO:0007669"/>
    <property type="project" value="InterPro"/>
</dbReference>
<dbReference type="SUPFAM" id="SSF144083">
    <property type="entry name" value="Magnesium transport protein CorA, transmembrane region"/>
    <property type="match status" value="1"/>
</dbReference>
<dbReference type="GO" id="GO:0016020">
    <property type="term" value="C:membrane"/>
    <property type="evidence" value="ECO:0007669"/>
    <property type="project" value="UniProtKB-SubCell"/>
</dbReference>
<dbReference type="Pfam" id="PF01544">
    <property type="entry name" value="CorA"/>
    <property type="match status" value="1"/>
</dbReference>
<evidence type="ECO:0000256" key="3">
    <source>
        <dbReference type="ARBA" id="ARBA00022989"/>
    </source>
</evidence>
<feature type="transmembrane region" description="Helical" evidence="5">
    <location>
        <begin position="284"/>
        <end position="303"/>
    </location>
</feature>
<dbReference type="InterPro" id="IPR045863">
    <property type="entry name" value="CorA_TM1_TM2"/>
</dbReference>
<sequence length="316" mass="36849">NFVHVRAMLLNTAVPGTVANASSTPWWKDAYVRDQLLPYAQYFIDTSAVLPNTPSREMMTLLFKIRKFFAGSHDVLPTDADLDPDHPTLLPYAQHMWFSFSLNGAAFTAFNAPPNSVYRKALAERSLPEAYFLLFLLALQQRFTLMMLSDTVAEEWLPTLHLRGRDARGRGRRTTFAHILETFLAFTARSYFAQVIQGERHHNYYRKWQEIFQVPQLYEEVRDALTQMREHLELLETRQLNEAVQFLTALSLIMATVGTLSAWWSMNFGPMLQTAWPWQWPLDFVLLNLVAVLLVVLTTVFFWRKRWIFQRRKGPK</sequence>